<dbReference type="Pfam" id="PF14432">
    <property type="entry name" value="DYW_deaminase"/>
    <property type="match status" value="1"/>
</dbReference>
<reference evidence="5 6" key="1">
    <citation type="submission" date="2024-01" db="EMBL/GenBank/DDBJ databases">
        <title>A telomere-to-telomere, gap-free genome of sweet tea (Lithocarpus litseifolius).</title>
        <authorList>
            <person name="Zhou J."/>
        </authorList>
    </citation>
    <scope>NUCLEOTIDE SEQUENCE [LARGE SCALE GENOMIC DNA]</scope>
    <source>
        <strain evidence="5">Zhou-2022a</strain>
        <tissue evidence="5">Leaf</tissue>
    </source>
</reference>
<keyword evidence="6" id="KW-1185">Reference proteome</keyword>
<comment type="caution">
    <text evidence="5">The sequence shown here is derived from an EMBL/GenBank/DDBJ whole genome shotgun (WGS) entry which is preliminary data.</text>
</comment>
<feature type="domain" description="DYW" evidence="4">
    <location>
        <begin position="767"/>
        <end position="833"/>
    </location>
</feature>
<feature type="repeat" description="PPR" evidence="3">
    <location>
        <begin position="326"/>
        <end position="365"/>
    </location>
</feature>
<evidence type="ECO:0000259" key="4">
    <source>
        <dbReference type="Pfam" id="PF14432"/>
    </source>
</evidence>
<name>A0AAW2D4A5_9ROSI</name>
<dbReference type="GO" id="GO:0009451">
    <property type="term" value="P:RNA modification"/>
    <property type="evidence" value="ECO:0007669"/>
    <property type="project" value="InterPro"/>
</dbReference>
<proteinExistence type="inferred from homology"/>
<organism evidence="5 6">
    <name type="scientific">Lithocarpus litseifolius</name>
    <dbReference type="NCBI Taxonomy" id="425828"/>
    <lineage>
        <taxon>Eukaryota</taxon>
        <taxon>Viridiplantae</taxon>
        <taxon>Streptophyta</taxon>
        <taxon>Embryophyta</taxon>
        <taxon>Tracheophyta</taxon>
        <taxon>Spermatophyta</taxon>
        <taxon>Magnoliopsida</taxon>
        <taxon>eudicotyledons</taxon>
        <taxon>Gunneridae</taxon>
        <taxon>Pentapetalae</taxon>
        <taxon>rosids</taxon>
        <taxon>fabids</taxon>
        <taxon>Fagales</taxon>
        <taxon>Fagaceae</taxon>
        <taxon>Lithocarpus</taxon>
    </lineage>
</organism>
<protein>
    <recommendedName>
        <fullName evidence="4">DYW domain-containing protein</fullName>
    </recommendedName>
</protein>
<dbReference type="FunFam" id="1.25.40.10:FF:000227">
    <property type="entry name" value="Pentatricopeptide repeat-containing protein At3g13880"/>
    <property type="match status" value="1"/>
</dbReference>
<dbReference type="Pfam" id="PF20430">
    <property type="entry name" value="Eplus_motif"/>
    <property type="match status" value="1"/>
</dbReference>
<feature type="repeat" description="PPR" evidence="3">
    <location>
        <begin position="122"/>
        <end position="156"/>
    </location>
</feature>
<dbReference type="Proteomes" id="UP001459277">
    <property type="component" value="Unassembled WGS sequence"/>
</dbReference>
<dbReference type="AlphaFoldDB" id="A0AAW2D4A5"/>
<feature type="repeat" description="PPR" evidence="3">
    <location>
        <begin position="91"/>
        <end position="121"/>
    </location>
</feature>
<feature type="repeat" description="PPR" evidence="3">
    <location>
        <begin position="533"/>
        <end position="567"/>
    </location>
</feature>
<dbReference type="GO" id="GO:0003723">
    <property type="term" value="F:RNA binding"/>
    <property type="evidence" value="ECO:0007669"/>
    <property type="project" value="InterPro"/>
</dbReference>
<dbReference type="PANTHER" id="PTHR47926">
    <property type="entry name" value="PENTATRICOPEPTIDE REPEAT-CONTAINING PROTEIN"/>
    <property type="match status" value="1"/>
</dbReference>
<dbReference type="Gene3D" id="1.25.40.10">
    <property type="entry name" value="Tetratricopeptide repeat domain"/>
    <property type="match status" value="5"/>
</dbReference>
<comment type="similarity">
    <text evidence="1">Belongs to the PPR family. PCMP-H subfamily.</text>
</comment>
<dbReference type="InterPro" id="IPR046960">
    <property type="entry name" value="PPR_At4g14850-like_plant"/>
</dbReference>
<dbReference type="PROSITE" id="PS51375">
    <property type="entry name" value="PPR"/>
    <property type="match status" value="7"/>
</dbReference>
<feature type="repeat" description="PPR" evidence="3">
    <location>
        <begin position="223"/>
        <end position="257"/>
    </location>
</feature>
<dbReference type="InterPro" id="IPR046849">
    <property type="entry name" value="E2_motif"/>
</dbReference>
<dbReference type="Pfam" id="PF13041">
    <property type="entry name" value="PPR_2"/>
    <property type="match status" value="4"/>
</dbReference>
<keyword evidence="2" id="KW-0677">Repeat</keyword>
<dbReference type="NCBIfam" id="TIGR00756">
    <property type="entry name" value="PPR"/>
    <property type="match status" value="5"/>
</dbReference>
<evidence type="ECO:0000256" key="3">
    <source>
        <dbReference type="PROSITE-ProRule" id="PRU00708"/>
    </source>
</evidence>
<dbReference type="EMBL" id="JAZDWU010000004">
    <property type="protein sequence ID" value="KAL0003940.1"/>
    <property type="molecule type" value="Genomic_DNA"/>
</dbReference>
<dbReference type="FunFam" id="1.25.40.10:FF:000692">
    <property type="entry name" value="Pentatricopeptide repeat-containing protein At3g13880"/>
    <property type="match status" value="1"/>
</dbReference>
<dbReference type="InterPro" id="IPR011990">
    <property type="entry name" value="TPR-like_helical_dom_sf"/>
</dbReference>
<dbReference type="FunFam" id="1.25.40.10:FF:001495">
    <property type="entry name" value="Pentatricopeptide repeat-containing protein At3g13880"/>
    <property type="match status" value="1"/>
</dbReference>
<sequence>MFLQETRPIKPNFLPHTTEFPGLIQPRIPSTILPPTIPLHNLPQHAQPCRQNFSLDSVAYTKLVQFSTKSGSLIYGKVAHGHMIKTAFKSCLFLLNNLLHMYCKCGDINSARQMFDRMPKHNVISYNSLLSGYSQMGLFVKAMEVFNEARVVGLKLDKFTFAGALNLCGQTGDLLLGKLIHGLVIVSGLGDKVFLTNSLIDMYSKCGQVNRAALLFECSNNLDEVSWNSLIAGYVRIGANEEMVKLVGKMHRLGLKLNTYALGSVLKACGTNYKDSYQHGNALHAFSVKIGLDLDDVVATALLDMYAKTGDLVDAIQIFKLMSDQSIFIYNAMISGFLHGETISDEYANEAFDLFSKMQKKGMKPSKFTFSSMLKACNAVEAFDYGKQIHAQICKRNLQSDEFIGSALIDLYFLSGSVEDGVKCFAVTPKLDIVSWTSIISGYVQNGHFGSALALFYELVSFGMKPDEFIISSMLGACSNLASPRSGQQIQGYAIKTGIGKFTILQNSQICMYAKSGDIDSSRLTFEEMENPDVVSWSVMISSNAQHGCARKALSLFELMKGYGIAPNHITFLGVLTACSHGGLVKEGLRFFESMKKDYCIPVNVKHYACIVDLLGRAGKLVDAENFILNSGFEEDPVMWRALLSACRVYKDTVIGKRVAERVIELEPQGSASYVLLYNIYNDAGINLPATKIRELMKDRGIKKEPGLSWIEVGNEVHCFVVGDHSHPMSQVIYARLEEMMKRIEKLGYIEEGPISSISEPKLNASTVMNYHSEKLAVTYGILSLPASAPVRVMKNLRVCQDCHTMMKSLSRVEKREIILRDSIRFHHFREGLGGKLYIFFLGWIQSLYYLFTERQSLELLYVYHSRMGEFSFSKKLQEG</sequence>
<dbReference type="Pfam" id="PF20431">
    <property type="entry name" value="E_motif"/>
    <property type="match status" value="1"/>
</dbReference>
<feature type="repeat" description="PPR" evidence="3">
    <location>
        <begin position="432"/>
        <end position="466"/>
    </location>
</feature>
<dbReference type="InterPro" id="IPR002885">
    <property type="entry name" value="PPR_rpt"/>
</dbReference>
<dbReference type="FunFam" id="1.25.40.10:FF:000776">
    <property type="entry name" value="Pentatricopeptide repeat-containing protein At3g13880"/>
    <property type="match status" value="1"/>
</dbReference>
<evidence type="ECO:0000256" key="2">
    <source>
        <dbReference type="ARBA" id="ARBA00022737"/>
    </source>
</evidence>
<evidence type="ECO:0000256" key="1">
    <source>
        <dbReference type="ARBA" id="ARBA00006643"/>
    </source>
</evidence>
<dbReference type="Pfam" id="PF01535">
    <property type="entry name" value="PPR"/>
    <property type="match status" value="3"/>
</dbReference>
<dbReference type="PANTHER" id="PTHR47926:SF381">
    <property type="entry name" value="DYW DOMAIN-CONTAINING PROTEIN"/>
    <property type="match status" value="1"/>
</dbReference>
<dbReference type="InterPro" id="IPR032867">
    <property type="entry name" value="DYW_dom"/>
</dbReference>
<dbReference type="InterPro" id="IPR046848">
    <property type="entry name" value="E_motif"/>
</dbReference>
<dbReference type="GO" id="GO:0008270">
    <property type="term" value="F:zinc ion binding"/>
    <property type="evidence" value="ECO:0007669"/>
    <property type="project" value="InterPro"/>
</dbReference>
<evidence type="ECO:0000313" key="5">
    <source>
        <dbReference type="EMBL" id="KAL0003940.1"/>
    </source>
</evidence>
<gene>
    <name evidence="5" type="ORF">SO802_011501</name>
</gene>
<feature type="repeat" description="PPR" evidence="3">
    <location>
        <begin position="568"/>
        <end position="602"/>
    </location>
</feature>
<accession>A0AAW2D4A5</accession>
<evidence type="ECO:0000313" key="6">
    <source>
        <dbReference type="Proteomes" id="UP001459277"/>
    </source>
</evidence>